<feature type="transmembrane region" description="Helical" evidence="1">
    <location>
        <begin position="12"/>
        <end position="33"/>
    </location>
</feature>
<dbReference type="EMBL" id="VJMI01012713">
    <property type="protein sequence ID" value="KAF0749490.1"/>
    <property type="molecule type" value="Genomic_DNA"/>
</dbReference>
<evidence type="ECO:0000256" key="1">
    <source>
        <dbReference type="SAM" id="Phobius"/>
    </source>
</evidence>
<proteinExistence type="predicted"/>
<dbReference type="Proteomes" id="UP000469452">
    <property type="component" value="Unassembled WGS sequence"/>
</dbReference>
<organism evidence="2 3">
    <name type="scientific">Aphanomyces astaci</name>
    <name type="common">Crayfish plague agent</name>
    <dbReference type="NCBI Taxonomy" id="112090"/>
    <lineage>
        <taxon>Eukaryota</taxon>
        <taxon>Sar</taxon>
        <taxon>Stramenopiles</taxon>
        <taxon>Oomycota</taxon>
        <taxon>Saprolegniomycetes</taxon>
        <taxon>Saprolegniales</taxon>
        <taxon>Verrucalvaceae</taxon>
        <taxon>Aphanomyces</taxon>
    </lineage>
</organism>
<gene>
    <name evidence="2" type="ORF">AaE_007034</name>
</gene>
<accession>A0A6A5ABH3</accession>
<reference evidence="2 3" key="1">
    <citation type="submission" date="2019-06" db="EMBL/GenBank/DDBJ databases">
        <title>Genomics analysis of Aphanomyces spp. identifies a new class of oomycete effector associated with host adaptation.</title>
        <authorList>
            <person name="Gaulin E."/>
        </authorList>
    </citation>
    <scope>NUCLEOTIDE SEQUENCE [LARGE SCALE GENOMIC DNA]</scope>
    <source>
        <strain evidence="2 3">E</strain>
    </source>
</reference>
<dbReference type="AlphaFoldDB" id="A0A6A5ABH3"/>
<evidence type="ECO:0000313" key="3">
    <source>
        <dbReference type="Proteomes" id="UP000469452"/>
    </source>
</evidence>
<protein>
    <submittedName>
        <fullName evidence="2">Uncharacterized protein</fullName>
    </submittedName>
</protein>
<name>A0A6A5ABH3_APHAT</name>
<keyword evidence="1" id="KW-0812">Transmembrane</keyword>
<evidence type="ECO:0000313" key="2">
    <source>
        <dbReference type="EMBL" id="KAF0749490.1"/>
    </source>
</evidence>
<dbReference type="VEuPathDB" id="FungiDB:H257_16343"/>
<comment type="caution">
    <text evidence="2">The sequence shown here is derived from an EMBL/GenBank/DDBJ whole genome shotgun (WGS) entry which is preliminary data.</text>
</comment>
<keyword evidence="1" id="KW-1133">Transmembrane helix</keyword>
<sequence length="90" mass="9539">MKASSSHLDMFIIALWIFVGVAAVVCVLAFVLFRMRQRRLAAAGLGATTGTHSPVEGGVIYDVLSTPVMAYSVKIVDTPKGSLNVMEAAI</sequence>
<keyword evidence="1" id="KW-0472">Membrane</keyword>